<dbReference type="Proteomes" id="UP000219167">
    <property type="component" value="Unassembled WGS sequence"/>
</dbReference>
<evidence type="ECO:0000256" key="1">
    <source>
        <dbReference type="SAM" id="Phobius"/>
    </source>
</evidence>
<keyword evidence="1" id="KW-0472">Membrane</keyword>
<organism evidence="2 3">
    <name type="scientific">Rhizobium subbaraonis</name>
    <dbReference type="NCBI Taxonomy" id="908946"/>
    <lineage>
        <taxon>Bacteria</taxon>
        <taxon>Pseudomonadati</taxon>
        <taxon>Pseudomonadota</taxon>
        <taxon>Alphaproteobacteria</taxon>
        <taxon>Hyphomicrobiales</taxon>
        <taxon>Rhizobiaceae</taxon>
        <taxon>Rhizobium/Agrobacterium group</taxon>
        <taxon>Rhizobium</taxon>
    </lineage>
</organism>
<name>A0A285U5K8_9HYPH</name>
<dbReference type="RefSeq" id="WP_097137286.1">
    <property type="nucleotide sequence ID" value="NZ_OBQD01000003.1"/>
</dbReference>
<accession>A0A285U5K8</accession>
<reference evidence="2 3" key="1">
    <citation type="submission" date="2017-08" db="EMBL/GenBank/DDBJ databases">
        <authorList>
            <person name="de Groot N.N."/>
        </authorList>
    </citation>
    <scope>NUCLEOTIDE SEQUENCE [LARGE SCALE GENOMIC DNA]</scope>
    <source>
        <strain evidence="2 3">JC85</strain>
    </source>
</reference>
<evidence type="ECO:0000313" key="3">
    <source>
        <dbReference type="Proteomes" id="UP000219167"/>
    </source>
</evidence>
<dbReference type="EMBL" id="OBQD01000003">
    <property type="protein sequence ID" value="SOC36967.1"/>
    <property type="molecule type" value="Genomic_DNA"/>
</dbReference>
<gene>
    <name evidence="2" type="ORF">SAMN05892877_103308</name>
</gene>
<protein>
    <submittedName>
        <fullName evidence="2">Uncharacterized protein</fullName>
    </submittedName>
</protein>
<sequence length="51" mass="5789">MSKVLPLLLLVAMVLHVIRPLDLPGLRRRRDFWKIAVGAIAVMMVTVLIRP</sequence>
<proteinExistence type="predicted"/>
<keyword evidence="1" id="KW-1133">Transmembrane helix</keyword>
<evidence type="ECO:0000313" key="2">
    <source>
        <dbReference type="EMBL" id="SOC36967.1"/>
    </source>
</evidence>
<dbReference type="AlphaFoldDB" id="A0A285U5K8"/>
<keyword evidence="3" id="KW-1185">Reference proteome</keyword>
<keyword evidence="1" id="KW-0812">Transmembrane</keyword>
<feature type="transmembrane region" description="Helical" evidence="1">
    <location>
        <begin position="30"/>
        <end position="49"/>
    </location>
</feature>